<protein>
    <submittedName>
        <fullName evidence="2">Uncharacterized protein</fullName>
    </submittedName>
</protein>
<organism evidence="2 3">
    <name type="scientific">Micractinium conductrix</name>
    <dbReference type="NCBI Taxonomy" id="554055"/>
    <lineage>
        <taxon>Eukaryota</taxon>
        <taxon>Viridiplantae</taxon>
        <taxon>Chlorophyta</taxon>
        <taxon>core chlorophytes</taxon>
        <taxon>Trebouxiophyceae</taxon>
        <taxon>Chlorellales</taxon>
        <taxon>Chlorellaceae</taxon>
        <taxon>Chlorella clade</taxon>
        <taxon>Micractinium</taxon>
    </lineage>
</organism>
<gene>
    <name evidence="2" type="ORF">C2E20_1178</name>
</gene>
<sequence>MLELCSVAEEGGRWVVRRDDGTLIAECDTESDAFQLADLTSYKMAVDTDGAIALEDVMFRCEDAHAHFESETAQDLRKLTWEQLMSNLAGVPRVPGQATPPRLVGAYPAPGSKQLSVQLVVSGKTKFFGSFYSVEAAAMARDCALLWKARQKAVPPHAVPNLNFPPSLYTGNAELRAMLKGCADTDVLKAAIKQRFTGTAGKAAAVAAVAASGAAVPAASPAAPRLPAAAGTAAVAPKAARKTPGSGDGHARTYWKVQVAEGCASKLTPVNCNASINLTDAAWEAVAGSSELRPAGVTVQLPSGARFTATYSHASSNKMHRLGGSGWAEAAHALGLLPGQHILTLRRGEATAAAAADGCLPALPVVLASATKLPMPLAAAANGDAATAAAGGAAAAAGGAAAPGPAAQQHSTPCLAGLDPFELYKHMKPAVRVCGLPAAQRHAYFSHFQRLLLWQQRLHCEEVLEMQAEGLLPELRAWLEGELSQAAGAGSGDATSAGQAGGDGASRK</sequence>
<dbReference type="Proteomes" id="UP000239649">
    <property type="component" value="Unassembled WGS sequence"/>
</dbReference>
<feature type="compositionally biased region" description="Low complexity" evidence="1">
    <location>
        <begin position="486"/>
        <end position="498"/>
    </location>
</feature>
<keyword evidence="3" id="KW-1185">Reference proteome</keyword>
<name>A0A2P6VMG6_9CHLO</name>
<accession>A0A2P6VMG6</accession>
<reference evidence="2 3" key="1">
    <citation type="journal article" date="2018" name="Plant J.">
        <title>Genome sequences of Chlorella sorokiniana UTEX 1602 and Micractinium conductrix SAG 241.80: implications to maltose excretion by a green alga.</title>
        <authorList>
            <person name="Arriola M.B."/>
            <person name="Velmurugan N."/>
            <person name="Zhang Y."/>
            <person name="Plunkett M.H."/>
            <person name="Hondzo H."/>
            <person name="Barney B.M."/>
        </authorList>
    </citation>
    <scope>NUCLEOTIDE SEQUENCE [LARGE SCALE GENOMIC DNA]</scope>
    <source>
        <strain evidence="2 3">SAG 241.80</strain>
    </source>
</reference>
<dbReference type="EMBL" id="LHPF02000002">
    <property type="protein sequence ID" value="PSC75284.1"/>
    <property type="molecule type" value="Genomic_DNA"/>
</dbReference>
<proteinExistence type="predicted"/>
<evidence type="ECO:0000256" key="1">
    <source>
        <dbReference type="SAM" id="MobiDB-lite"/>
    </source>
</evidence>
<evidence type="ECO:0000313" key="3">
    <source>
        <dbReference type="Proteomes" id="UP000239649"/>
    </source>
</evidence>
<comment type="caution">
    <text evidence="2">The sequence shown here is derived from an EMBL/GenBank/DDBJ whole genome shotgun (WGS) entry which is preliminary data.</text>
</comment>
<feature type="compositionally biased region" description="Gly residues" evidence="1">
    <location>
        <begin position="499"/>
        <end position="508"/>
    </location>
</feature>
<evidence type="ECO:0000313" key="2">
    <source>
        <dbReference type="EMBL" id="PSC75284.1"/>
    </source>
</evidence>
<feature type="region of interest" description="Disordered" evidence="1">
    <location>
        <begin position="486"/>
        <end position="508"/>
    </location>
</feature>
<dbReference type="AlphaFoldDB" id="A0A2P6VMG6"/>